<organism evidence="2">
    <name type="scientific">marine sediment metagenome</name>
    <dbReference type="NCBI Taxonomy" id="412755"/>
    <lineage>
        <taxon>unclassified sequences</taxon>
        <taxon>metagenomes</taxon>
        <taxon>ecological metagenomes</taxon>
    </lineage>
</organism>
<dbReference type="CDD" id="cd00093">
    <property type="entry name" value="HTH_XRE"/>
    <property type="match status" value="1"/>
</dbReference>
<dbReference type="PANTHER" id="PTHR34504">
    <property type="entry name" value="ANTITOXIN HICB"/>
    <property type="match status" value="1"/>
</dbReference>
<dbReference type="Gene3D" id="3.30.160.250">
    <property type="match status" value="1"/>
</dbReference>
<dbReference type="InterPro" id="IPR031807">
    <property type="entry name" value="HicB-like"/>
</dbReference>
<dbReference type="AlphaFoldDB" id="A0A0F9KLD0"/>
<name>A0A0F9KLD0_9ZZZZ</name>
<gene>
    <name evidence="2" type="ORF">LCGC14_1689540</name>
</gene>
<accession>A0A0F9KLD0</accession>
<dbReference type="Pfam" id="PF15919">
    <property type="entry name" value="HicB_lk_antitox"/>
    <property type="match status" value="1"/>
</dbReference>
<evidence type="ECO:0000259" key="1">
    <source>
        <dbReference type="PROSITE" id="PS50943"/>
    </source>
</evidence>
<dbReference type="SUPFAM" id="SSF47413">
    <property type="entry name" value="lambda repressor-like DNA-binding domains"/>
    <property type="match status" value="1"/>
</dbReference>
<reference evidence="2" key="1">
    <citation type="journal article" date="2015" name="Nature">
        <title>Complex archaea that bridge the gap between prokaryotes and eukaryotes.</title>
        <authorList>
            <person name="Spang A."/>
            <person name="Saw J.H."/>
            <person name="Jorgensen S.L."/>
            <person name="Zaremba-Niedzwiedzka K."/>
            <person name="Martijn J."/>
            <person name="Lind A.E."/>
            <person name="van Eijk R."/>
            <person name="Schleper C."/>
            <person name="Guy L."/>
            <person name="Ettema T.J."/>
        </authorList>
    </citation>
    <scope>NUCLEOTIDE SEQUENCE</scope>
</reference>
<dbReference type="InterPro" id="IPR051404">
    <property type="entry name" value="TA_system_antitoxin"/>
</dbReference>
<dbReference type="SMART" id="SM00530">
    <property type="entry name" value="HTH_XRE"/>
    <property type="match status" value="1"/>
</dbReference>
<comment type="caution">
    <text evidence="2">The sequence shown here is derived from an EMBL/GenBank/DDBJ whole genome shotgun (WGS) entry which is preliminary data.</text>
</comment>
<dbReference type="Gene3D" id="1.10.260.40">
    <property type="entry name" value="lambda repressor-like DNA-binding domains"/>
    <property type="match status" value="1"/>
</dbReference>
<dbReference type="SUPFAM" id="SSF143100">
    <property type="entry name" value="TTHA1013/TTHA0281-like"/>
    <property type="match status" value="1"/>
</dbReference>
<proteinExistence type="predicted"/>
<dbReference type="InterPro" id="IPR010982">
    <property type="entry name" value="Lambda_DNA-bd_dom_sf"/>
</dbReference>
<sequence length="143" mass="16469">MKIYYPAKITRQAKDKYWLVEFPDLPGCLTQGESLEDAKHNAREALTGWLASVFERNLKIPEPSKRRGKNIYPIEPEPEVAVPVFLRKQREARKLTQSDVAKVLGISYQSYQRLENPGKSNPTLKTLDKLAKVFQKELHLDFA</sequence>
<evidence type="ECO:0000313" key="2">
    <source>
        <dbReference type="EMBL" id="KKM16070.1"/>
    </source>
</evidence>
<dbReference type="PANTHER" id="PTHR34504:SF4">
    <property type="entry name" value="ANTITOXIN HICB"/>
    <property type="match status" value="1"/>
</dbReference>
<dbReference type="EMBL" id="LAZR01014759">
    <property type="protein sequence ID" value="KKM16070.1"/>
    <property type="molecule type" value="Genomic_DNA"/>
</dbReference>
<dbReference type="InterPro" id="IPR001387">
    <property type="entry name" value="Cro/C1-type_HTH"/>
</dbReference>
<dbReference type="PROSITE" id="PS50943">
    <property type="entry name" value="HTH_CROC1"/>
    <property type="match status" value="1"/>
</dbReference>
<feature type="domain" description="HTH cro/C1-type" evidence="1">
    <location>
        <begin position="86"/>
        <end position="142"/>
    </location>
</feature>
<protein>
    <recommendedName>
        <fullName evidence="1">HTH cro/C1-type domain-containing protein</fullName>
    </recommendedName>
</protein>
<dbReference type="Pfam" id="PF01381">
    <property type="entry name" value="HTH_3"/>
    <property type="match status" value="1"/>
</dbReference>
<dbReference type="InterPro" id="IPR035069">
    <property type="entry name" value="TTHA1013/TTHA0281-like"/>
</dbReference>
<dbReference type="GO" id="GO:0003677">
    <property type="term" value="F:DNA binding"/>
    <property type="evidence" value="ECO:0007669"/>
    <property type="project" value="InterPro"/>
</dbReference>